<dbReference type="GO" id="GO:0022857">
    <property type="term" value="F:transmembrane transporter activity"/>
    <property type="evidence" value="ECO:0007669"/>
    <property type="project" value="InterPro"/>
</dbReference>
<dbReference type="InterPro" id="IPR036259">
    <property type="entry name" value="MFS_trans_sf"/>
</dbReference>
<feature type="domain" description="Major facilitator superfamily (MFS) profile" evidence="8">
    <location>
        <begin position="13"/>
        <end position="400"/>
    </location>
</feature>
<dbReference type="PANTHER" id="PTHR23517">
    <property type="entry name" value="RESISTANCE PROTEIN MDTM, PUTATIVE-RELATED-RELATED"/>
    <property type="match status" value="1"/>
</dbReference>
<dbReference type="PROSITE" id="PS50850">
    <property type="entry name" value="MFS"/>
    <property type="match status" value="1"/>
</dbReference>
<feature type="transmembrane region" description="Helical" evidence="7">
    <location>
        <begin position="286"/>
        <end position="302"/>
    </location>
</feature>
<dbReference type="PANTHER" id="PTHR23517:SF2">
    <property type="entry name" value="MULTIDRUG RESISTANCE PROTEIN MDTH"/>
    <property type="match status" value="1"/>
</dbReference>
<feature type="transmembrane region" description="Helical" evidence="7">
    <location>
        <begin position="104"/>
        <end position="127"/>
    </location>
</feature>
<feature type="transmembrane region" description="Helical" evidence="7">
    <location>
        <begin position="254"/>
        <end position="274"/>
    </location>
</feature>
<keyword evidence="2" id="KW-0813">Transport</keyword>
<keyword evidence="5 7" id="KW-1133">Transmembrane helix</keyword>
<feature type="transmembrane region" description="Helical" evidence="7">
    <location>
        <begin position="47"/>
        <end position="68"/>
    </location>
</feature>
<keyword evidence="3" id="KW-1003">Cell membrane</keyword>
<feature type="transmembrane region" description="Helical" evidence="7">
    <location>
        <begin position="372"/>
        <end position="390"/>
    </location>
</feature>
<comment type="caution">
    <text evidence="9">The sequence shown here is derived from an EMBL/GenBank/DDBJ whole genome shotgun (WGS) entry which is preliminary data.</text>
</comment>
<feature type="transmembrane region" description="Helical" evidence="7">
    <location>
        <begin position="167"/>
        <end position="187"/>
    </location>
</feature>
<accession>C4FI34</accession>
<feature type="transmembrane region" description="Helical" evidence="7">
    <location>
        <begin position="222"/>
        <end position="242"/>
    </location>
</feature>
<feature type="transmembrane region" description="Helical" evidence="7">
    <location>
        <begin position="346"/>
        <end position="366"/>
    </location>
</feature>
<reference evidence="9 10" key="1">
    <citation type="submission" date="2009-04" db="EMBL/GenBank/DDBJ databases">
        <authorList>
            <person name="Reysenbach A.-L."/>
            <person name="Heidelberg J.F."/>
            <person name="Nelson W.C."/>
        </authorList>
    </citation>
    <scope>NUCLEOTIDE SEQUENCE [LARGE SCALE GENOMIC DNA]</scope>
    <source>
        <strain evidence="9 10">SS-5</strain>
    </source>
</reference>
<feature type="transmembrane region" description="Helical" evidence="7">
    <location>
        <begin position="308"/>
        <end position="326"/>
    </location>
</feature>
<dbReference type="InterPro" id="IPR050171">
    <property type="entry name" value="MFS_Transporters"/>
</dbReference>
<dbReference type="AlphaFoldDB" id="C4FI34"/>
<proteinExistence type="predicted"/>
<evidence type="ECO:0000313" key="10">
    <source>
        <dbReference type="Proteomes" id="UP000005540"/>
    </source>
</evidence>
<evidence type="ECO:0000256" key="6">
    <source>
        <dbReference type="ARBA" id="ARBA00023136"/>
    </source>
</evidence>
<dbReference type="SUPFAM" id="SSF103473">
    <property type="entry name" value="MFS general substrate transporter"/>
    <property type="match status" value="1"/>
</dbReference>
<dbReference type="InterPro" id="IPR020846">
    <property type="entry name" value="MFS_dom"/>
</dbReference>
<comment type="subcellular location">
    <subcellularLocation>
        <location evidence="1">Cell membrane</location>
        <topology evidence="1">Multi-pass membrane protein</topology>
    </subcellularLocation>
</comment>
<evidence type="ECO:0000256" key="3">
    <source>
        <dbReference type="ARBA" id="ARBA00022475"/>
    </source>
</evidence>
<protein>
    <submittedName>
        <fullName evidence="9">Major facilitator family transporter</fullName>
    </submittedName>
</protein>
<feature type="transmembrane region" description="Helical" evidence="7">
    <location>
        <begin position="80"/>
        <end position="98"/>
    </location>
</feature>
<evidence type="ECO:0000256" key="1">
    <source>
        <dbReference type="ARBA" id="ARBA00004651"/>
    </source>
</evidence>
<dbReference type="Proteomes" id="UP000005540">
    <property type="component" value="Unassembled WGS sequence"/>
</dbReference>
<keyword evidence="4 7" id="KW-0812">Transmembrane</keyword>
<dbReference type="Pfam" id="PF07690">
    <property type="entry name" value="MFS_1"/>
    <property type="match status" value="1"/>
</dbReference>
<dbReference type="InterPro" id="IPR011701">
    <property type="entry name" value="MFS"/>
</dbReference>
<evidence type="ECO:0000259" key="8">
    <source>
        <dbReference type="PROSITE" id="PS50850"/>
    </source>
</evidence>
<dbReference type="OrthoDB" id="9607at2"/>
<evidence type="ECO:0000256" key="4">
    <source>
        <dbReference type="ARBA" id="ARBA00022692"/>
    </source>
</evidence>
<organism evidence="9 10">
    <name type="scientific">Sulfurihydrogenibium yellowstonense SS-5</name>
    <dbReference type="NCBI Taxonomy" id="432331"/>
    <lineage>
        <taxon>Bacteria</taxon>
        <taxon>Pseudomonadati</taxon>
        <taxon>Aquificota</taxon>
        <taxon>Aquificia</taxon>
        <taxon>Aquificales</taxon>
        <taxon>Hydrogenothermaceae</taxon>
        <taxon>Sulfurihydrogenibium</taxon>
    </lineage>
</organism>
<keyword evidence="10" id="KW-1185">Reference proteome</keyword>
<keyword evidence="6 7" id="KW-0472">Membrane</keyword>
<dbReference type="EMBL" id="ABZS01000013">
    <property type="protein sequence ID" value="EEP61255.1"/>
    <property type="molecule type" value="Genomic_DNA"/>
</dbReference>
<dbReference type="CDD" id="cd17472">
    <property type="entry name" value="MFS_YajR_like"/>
    <property type="match status" value="1"/>
</dbReference>
<evidence type="ECO:0000256" key="7">
    <source>
        <dbReference type="SAM" id="Phobius"/>
    </source>
</evidence>
<dbReference type="RefSeq" id="WP_007545632.1">
    <property type="nucleotide sequence ID" value="NZ_ABZS01000013.1"/>
</dbReference>
<gene>
    <name evidence="9" type="ORF">SULYE_0218</name>
</gene>
<feature type="transmembrane region" description="Helical" evidence="7">
    <location>
        <begin position="12"/>
        <end position="35"/>
    </location>
</feature>
<name>C4FI34_9AQUI</name>
<dbReference type="GO" id="GO:0005886">
    <property type="term" value="C:plasma membrane"/>
    <property type="evidence" value="ECO:0007669"/>
    <property type="project" value="UniProtKB-SubCell"/>
</dbReference>
<evidence type="ECO:0000256" key="2">
    <source>
        <dbReference type="ARBA" id="ARBA00022448"/>
    </source>
</evidence>
<evidence type="ECO:0000256" key="5">
    <source>
        <dbReference type="ARBA" id="ARBA00022989"/>
    </source>
</evidence>
<feature type="transmembrane region" description="Helical" evidence="7">
    <location>
        <begin position="139"/>
        <end position="161"/>
    </location>
</feature>
<dbReference type="Gene3D" id="1.20.1250.20">
    <property type="entry name" value="MFS general substrate transporter like domains"/>
    <property type="match status" value="1"/>
</dbReference>
<evidence type="ECO:0000313" key="9">
    <source>
        <dbReference type="EMBL" id="EEP61255.1"/>
    </source>
</evidence>
<sequence>MIDKDFLPEEKKITLGLAFIFALRMLGLFLALPVLSIYAKNMPASDAFLAGLAIGAYGLTQAIFQIPYGLWSDKIGRKPIIITSTIIFILGSFLSAYAASIENIHLLIIGRFLQGIGAVSSVVIALLADMTREVIRTRAMATIGASIGMAFAFGMVLGPLIASHFGLAGVFTFTGILGLISLPYIIFGIKEPPVVKHHDDAEFKSSYLSIVLKDKNLLKMDLGMFVLHMTLTAVFTAVPIIFAHQHTIDVKDLWKIYLLMFFVGLTIMVPSTIIAEKKNKIKEVKMLGILVLIASFIMFLMFKDNFYLTVLAIIVYFTGFMMLEPIMPSLMSKYAKPHVKGTASGVFNTAQFVGAFVGGAVGGYLLKLDESANFNFIFLIILTVIWLALVSTMEMPKKKEVLNNDTN</sequence>